<comment type="subunit">
    <text evidence="11">Component of the MCM2-7 complex.</text>
</comment>
<comment type="subcellular location">
    <subcellularLocation>
        <location evidence="1">Nucleus</location>
    </subcellularLocation>
</comment>
<comment type="function">
    <text evidence="11">Acts as component of the MCM2-7 complex (MCM complex) which is the replicative helicase essential for 'once per cell cycle' DNA replication initiation and elongation in eukaryotic cells. The active ATPase sites in the MCM2-7 ring are formed through the interaction surfaces of two neighboring subunits such that a critical structure of a conserved arginine finger motif is provided in trans relative to the ATP-binding site of the Walker A box of the adjacent subunit. The six ATPase active sites, however, are likely to contribute differentially to the complex helicase activity.</text>
</comment>
<dbReference type="Pfam" id="PF14551">
    <property type="entry name" value="MCM_N"/>
    <property type="match status" value="1"/>
</dbReference>
<dbReference type="InterPro" id="IPR012340">
    <property type="entry name" value="NA-bd_OB-fold"/>
</dbReference>
<dbReference type="InterPro" id="IPR027417">
    <property type="entry name" value="P-loop_NTPase"/>
</dbReference>
<dbReference type="GO" id="GO:0016787">
    <property type="term" value="F:hydrolase activity"/>
    <property type="evidence" value="ECO:0007669"/>
    <property type="project" value="UniProtKB-KW"/>
</dbReference>
<keyword evidence="7 10" id="KW-0067">ATP-binding</keyword>
<dbReference type="PANTHER" id="PTHR11630:SF66">
    <property type="entry name" value="DNA REPLICATION LICENSING FACTOR MCM4"/>
    <property type="match status" value="1"/>
</dbReference>
<dbReference type="SMART" id="SM00350">
    <property type="entry name" value="MCM"/>
    <property type="match status" value="1"/>
</dbReference>
<dbReference type="GO" id="GO:0003697">
    <property type="term" value="F:single-stranded DNA binding"/>
    <property type="evidence" value="ECO:0007669"/>
    <property type="project" value="TreeGrafter"/>
</dbReference>
<evidence type="ECO:0000256" key="11">
    <source>
        <dbReference type="RuleBase" id="RU368062"/>
    </source>
</evidence>
<evidence type="ECO:0000256" key="9">
    <source>
        <dbReference type="ARBA" id="ARBA00023242"/>
    </source>
</evidence>
<evidence type="ECO:0000256" key="8">
    <source>
        <dbReference type="ARBA" id="ARBA00023125"/>
    </source>
</evidence>
<dbReference type="InterPro" id="IPR036388">
    <property type="entry name" value="WH-like_DNA-bd_sf"/>
</dbReference>
<dbReference type="PANTHER" id="PTHR11630">
    <property type="entry name" value="DNA REPLICATION LICENSING FACTOR MCM FAMILY MEMBER"/>
    <property type="match status" value="1"/>
</dbReference>
<evidence type="ECO:0000313" key="14">
    <source>
        <dbReference type="EMBL" id="KAF2072365.1"/>
    </source>
</evidence>
<evidence type="ECO:0000256" key="4">
    <source>
        <dbReference type="ARBA" id="ARBA00022741"/>
    </source>
</evidence>
<dbReference type="AlphaFoldDB" id="A0A8J4PSV1"/>
<protein>
    <recommendedName>
        <fullName evidence="11">DNA replication licensing factor MCM4</fullName>
        <ecNumber evidence="11">3.6.4.12</ecNumber>
    </recommendedName>
</protein>
<feature type="region of interest" description="Disordered" evidence="12">
    <location>
        <begin position="1"/>
        <end position="84"/>
    </location>
</feature>
<dbReference type="Gene3D" id="2.40.50.140">
    <property type="entry name" value="Nucleic acid-binding proteins"/>
    <property type="match status" value="1"/>
</dbReference>
<evidence type="ECO:0000259" key="13">
    <source>
        <dbReference type="PROSITE" id="PS50051"/>
    </source>
</evidence>
<dbReference type="Gene3D" id="3.40.50.300">
    <property type="entry name" value="P-loop containing nucleotide triphosphate hydrolases"/>
    <property type="match status" value="1"/>
</dbReference>
<comment type="caution">
    <text evidence="14">The sequence shown here is derived from an EMBL/GenBank/DDBJ whole genome shotgun (WGS) entry which is preliminary data.</text>
</comment>
<keyword evidence="3 11" id="KW-0235">DNA replication</keyword>
<dbReference type="InterPro" id="IPR027925">
    <property type="entry name" value="MCM_N"/>
</dbReference>
<feature type="compositionally biased region" description="Polar residues" evidence="12">
    <location>
        <begin position="1"/>
        <end position="10"/>
    </location>
</feature>
<dbReference type="CDD" id="cd17755">
    <property type="entry name" value="MCM4"/>
    <property type="match status" value="1"/>
</dbReference>
<dbReference type="InterPro" id="IPR001208">
    <property type="entry name" value="MCM_dom"/>
</dbReference>
<dbReference type="EC" id="3.6.4.12" evidence="11"/>
<sequence>MDRLQLFSTLRSRKEKEEREEGDSDNESNNNNNNNRIDKSQATKKKEKKGKEKEKEKEKETPKERQKDVNESFGDDDNENGPIDKDLMTAAVSEIREEKKVVEQFWGTNILVEDVKKRFIHFIENFQTTSDKRRPLINDDNGNDNMDQEEDGDQQQQQQKKRNLYMEHLQVIFNQRKSYLNVNLRHVFDFDRALYHQWIRYPTEMIPLLDYEINIYFEKLYPPESELDIRPIIEIRPFNLKTITPMRNLNPSDIDQIISIRGLIIRCSSVIPDLKMAFFQCAICEFSVEVEIKKGKITEPSQCDNCKARLSMALIHNRCAFSDKQYIKLQETPDAIPEGETPHTVALFAYDNLIDFAKPGDRVEITGVFKASPMRAGRTTRTLRSIYKTYIDTLHIKRTEKGRLGASDSSAEQEQQYEQQATEEGEVGEEEQDILEISKEHERELIELSKRPDIYDLITKSLAPSIWEMDDVKKGILCQLFGGANKKFSESSGGGRFRGDINILMCGDPGTSKSQLLSFVHKIAPRGIYTSGKGSSAVGLTAYVTRDPDTRETVLESGALVLSDMGICCIDEFDKMSDETRSILHEVMEQQTVSVAKAGIICTLNARTSILASANPKESRYNPKMSVVENIKLPPTLLSRFDLIYLILDKANERTDRLLAKHLVSLYWEKPDVPFATLPKHTLTNYISYARKHVNPEISDDSVSRLVNGYLRMRNLGGGGKRTISATPRQLESLIRISEAHARIRFSKVVEPLDVEEAIRLVNVALQQAAIDPTTGTIDMDLITTGKSASHRDAVKRMESLISEVISSSDTGISFENIMNELNKKQQIQQQQSDVVREALRQMEVDVEFSNGLYKFKS</sequence>
<evidence type="ECO:0000256" key="7">
    <source>
        <dbReference type="ARBA" id="ARBA00022840"/>
    </source>
</evidence>
<dbReference type="Gene3D" id="3.30.1640.10">
    <property type="entry name" value="mini-chromosome maintenance (MCM) complex, chain A, domain 1"/>
    <property type="match status" value="1"/>
</dbReference>
<proteinExistence type="inferred from homology"/>
<evidence type="ECO:0000256" key="2">
    <source>
        <dbReference type="ARBA" id="ARBA00008010"/>
    </source>
</evidence>
<accession>A0A8J4PSV1</accession>
<gene>
    <name evidence="14" type="ORF">CYY_006311</name>
</gene>
<keyword evidence="8 10" id="KW-0238">DNA-binding</keyword>
<dbReference type="EMBL" id="AJWJ01000286">
    <property type="protein sequence ID" value="KAF2072365.1"/>
    <property type="molecule type" value="Genomic_DNA"/>
</dbReference>
<keyword evidence="6 11" id="KW-0347">Helicase</keyword>
<dbReference type="SUPFAM" id="SSF52540">
    <property type="entry name" value="P-loop containing nucleoside triphosphate hydrolases"/>
    <property type="match status" value="1"/>
</dbReference>
<organism evidence="14 15">
    <name type="scientific">Polysphondylium violaceum</name>
    <dbReference type="NCBI Taxonomy" id="133409"/>
    <lineage>
        <taxon>Eukaryota</taxon>
        <taxon>Amoebozoa</taxon>
        <taxon>Evosea</taxon>
        <taxon>Eumycetozoa</taxon>
        <taxon>Dictyostelia</taxon>
        <taxon>Dictyosteliales</taxon>
        <taxon>Dictyosteliaceae</taxon>
        <taxon>Polysphondylium</taxon>
    </lineage>
</organism>
<dbReference type="Gene3D" id="1.10.10.10">
    <property type="entry name" value="Winged helix-like DNA-binding domain superfamily/Winged helix DNA-binding domain"/>
    <property type="match status" value="1"/>
</dbReference>
<evidence type="ECO:0000256" key="5">
    <source>
        <dbReference type="ARBA" id="ARBA00022801"/>
    </source>
</evidence>
<feature type="region of interest" description="Disordered" evidence="12">
    <location>
        <begin position="402"/>
        <end position="430"/>
    </location>
</feature>
<keyword evidence="15" id="KW-1185">Reference proteome</keyword>
<feature type="region of interest" description="Disordered" evidence="12">
    <location>
        <begin position="132"/>
        <end position="160"/>
    </location>
</feature>
<dbReference type="PROSITE" id="PS00847">
    <property type="entry name" value="MCM_1"/>
    <property type="match status" value="1"/>
</dbReference>
<comment type="catalytic activity">
    <reaction evidence="11">
        <text>ATP + H2O = ADP + phosphate + H(+)</text>
        <dbReference type="Rhea" id="RHEA:13065"/>
        <dbReference type="ChEBI" id="CHEBI:15377"/>
        <dbReference type="ChEBI" id="CHEBI:15378"/>
        <dbReference type="ChEBI" id="CHEBI:30616"/>
        <dbReference type="ChEBI" id="CHEBI:43474"/>
        <dbReference type="ChEBI" id="CHEBI:456216"/>
        <dbReference type="EC" id="3.6.4.12"/>
    </reaction>
</comment>
<keyword evidence="9 11" id="KW-0539">Nucleus</keyword>
<dbReference type="Pfam" id="PF00493">
    <property type="entry name" value="MCM"/>
    <property type="match status" value="1"/>
</dbReference>
<evidence type="ECO:0000313" key="15">
    <source>
        <dbReference type="Proteomes" id="UP000695562"/>
    </source>
</evidence>
<dbReference type="Pfam" id="PF17207">
    <property type="entry name" value="MCM_OB"/>
    <property type="match status" value="1"/>
</dbReference>
<keyword evidence="5 11" id="KW-0378">Hydrolase</keyword>
<feature type="compositionally biased region" description="Acidic residues" evidence="12">
    <location>
        <begin position="421"/>
        <end position="430"/>
    </location>
</feature>
<dbReference type="GO" id="GO:0042555">
    <property type="term" value="C:MCM complex"/>
    <property type="evidence" value="ECO:0007669"/>
    <property type="project" value="UniProtKB-UniRule"/>
</dbReference>
<dbReference type="InterPro" id="IPR018525">
    <property type="entry name" value="MCM_CS"/>
</dbReference>
<reference evidence="14" key="1">
    <citation type="submission" date="2020-01" db="EMBL/GenBank/DDBJ databases">
        <title>Development of genomics and gene disruption for Polysphondylium violaceum indicates a role for the polyketide synthase stlB in stalk morphogenesis.</title>
        <authorList>
            <person name="Narita B."/>
            <person name="Kawabe Y."/>
            <person name="Kin K."/>
            <person name="Saito T."/>
            <person name="Gibbs R."/>
            <person name="Kuspa A."/>
            <person name="Muzny D."/>
            <person name="Queller D."/>
            <person name="Richards S."/>
            <person name="Strassman J."/>
            <person name="Sucgang R."/>
            <person name="Worley K."/>
            <person name="Schaap P."/>
        </authorList>
    </citation>
    <scope>NUCLEOTIDE SEQUENCE</scope>
    <source>
        <strain evidence="14">QSvi11</strain>
    </source>
</reference>
<dbReference type="GO" id="GO:0005524">
    <property type="term" value="F:ATP binding"/>
    <property type="evidence" value="ECO:0007669"/>
    <property type="project" value="UniProtKB-UniRule"/>
</dbReference>
<dbReference type="FunFam" id="2.20.28.10:FF:000003">
    <property type="entry name" value="DNA helicase"/>
    <property type="match status" value="1"/>
</dbReference>
<evidence type="ECO:0000256" key="10">
    <source>
        <dbReference type="RuleBase" id="RU004070"/>
    </source>
</evidence>
<evidence type="ECO:0000256" key="12">
    <source>
        <dbReference type="SAM" id="MobiDB-lite"/>
    </source>
</evidence>
<feature type="domain" description="MCM C-terminal AAA(+) ATPase" evidence="13">
    <location>
        <begin position="454"/>
        <end position="663"/>
    </location>
</feature>
<dbReference type="PRINTS" id="PR01657">
    <property type="entry name" value="MCMFAMILY"/>
</dbReference>
<dbReference type="InterPro" id="IPR041562">
    <property type="entry name" value="MCM_lid"/>
</dbReference>
<dbReference type="PRINTS" id="PR01660">
    <property type="entry name" value="MCMPROTEIN4"/>
</dbReference>
<dbReference type="Gene3D" id="2.20.28.10">
    <property type="match status" value="1"/>
</dbReference>
<evidence type="ECO:0000256" key="1">
    <source>
        <dbReference type="ARBA" id="ARBA00004123"/>
    </source>
</evidence>
<dbReference type="GO" id="GO:0006271">
    <property type="term" value="P:DNA strand elongation involved in DNA replication"/>
    <property type="evidence" value="ECO:0007669"/>
    <property type="project" value="TreeGrafter"/>
</dbReference>
<dbReference type="Proteomes" id="UP000695562">
    <property type="component" value="Unassembled WGS sequence"/>
</dbReference>
<dbReference type="FunFam" id="3.40.50.300:FF:000217">
    <property type="entry name" value="DNA helicase"/>
    <property type="match status" value="1"/>
</dbReference>
<dbReference type="SUPFAM" id="SSF50249">
    <property type="entry name" value="Nucleic acid-binding proteins"/>
    <property type="match status" value="1"/>
</dbReference>
<name>A0A8J4PSV1_9MYCE</name>
<dbReference type="InterPro" id="IPR031327">
    <property type="entry name" value="MCM"/>
</dbReference>
<dbReference type="InterPro" id="IPR008047">
    <property type="entry name" value="MCM_4"/>
</dbReference>
<dbReference type="GO" id="GO:0017116">
    <property type="term" value="F:single-stranded DNA helicase activity"/>
    <property type="evidence" value="ECO:0007669"/>
    <property type="project" value="TreeGrafter"/>
</dbReference>
<dbReference type="Pfam" id="PF17855">
    <property type="entry name" value="MCM_lid"/>
    <property type="match status" value="1"/>
</dbReference>
<dbReference type="GO" id="GO:0005634">
    <property type="term" value="C:nucleus"/>
    <property type="evidence" value="ECO:0007669"/>
    <property type="project" value="UniProtKB-SubCell"/>
</dbReference>
<dbReference type="GO" id="GO:0000727">
    <property type="term" value="P:double-strand break repair via break-induced replication"/>
    <property type="evidence" value="ECO:0007669"/>
    <property type="project" value="TreeGrafter"/>
</dbReference>
<dbReference type="GO" id="GO:1902975">
    <property type="term" value="P:mitotic DNA replication initiation"/>
    <property type="evidence" value="ECO:0007669"/>
    <property type="project" value="TreeGrafter"/>
</dbReference>
<dbReference type="InterPro" id="IPR033762">
    <property type="entry name" value="MCM_OB"/>
</dbReference>
<keyword evidence="4 10" id="KW-0547">Nucleotide-binding</keyword>
<evidence type="ECO:0000256" key="6">
    <source>
        <dbReference type="ARBA" id="ARBA00022806"/>
    </source>
</evidence>
<dbReference type="PROSITE" id="PS50051">
    <property type="entry name" value="MCM_2"/>
    <property type="match status" value="1"/>
</dbReference>
<evidence type="ECO:0000256" key="3">
    <source>
        <dbReference type="ARBA" id="ARBA00022705"/>
    </source>
</evidence>
<dbReference type="OrthoDB" id="10251574at2759"/>
<feature type="compositionally biased region" description="Basic and acidic residues" evidence="12">
    <location>
        <begin position="49"/>
        <end position="70"/>
    </location>
</feature>
<comment type="similarity">
    <text evidence="2 10">Belongs to the MCM family.</text>
</comment>